<dbReference type="Proteomes" id="UP000642809">
    <property type="component" value="Unassembled WGS sequence"/>
</dbReference>
<gene>
    <name evidence="4" type="ORF">GCM10008106_11290</name>
</gene>
<keyword evidence="5" id="KW-1185">Reference proteome</keyword>
<evidence type="ECO:0000313" key="4">
    <source>
        <dbReference type="EMBL" id="GHB32075.1"/>
    </source>
</evidence>
<dbReference type="Gene3D" id="2.40.128.420">
    <property type="match status" value="1"/>
</dbReference>
<evidence type="ECO:0008006" key="6">
    <source>
        <dbReference type="Google" id="ProtNLM"/>
    </source>
</evidence>
<evidence type="ECO:0000313" key="5">
    <source>
        <dbReference type="Proteomes" id="UP000642809"/>
    </source>
</evidence>
<dbReference type="Pfam" id="PF18620">
    <property type="entry name" value="DUF5627"/>
    <property type="match status" value="1"/>
</dbReference>
<reference evidence="4" key="1">
    <citation type="journal article" date="2014" name="Int. J. Syst. Evol. Microbiol.">
        <title>Complete genome sequence of Corynebacterium casei LMG S-19264T (=DSM 44701T), isolated from a smear-ripened cheese.</title>
        <authorList>
            <consortium name="US DOE Joint Genome Institute (JGI-PGF)"/>
            <person name="Walter F."/>
            <person name="Albersmeier A."/>
            <person name="Kalinowski J."/>
            <person name="Ruckert C."/>
        </authorList>
    </citation>
    <scope>NUCLEOTIDE SEQUENCE</scope>
    <source>
        <strain evidence="4">KCTC 23224</strain>
    </source>
</reference>
<evidence type="ECO:0000259" key="3">
    <source>
        <dbReference type="Pfam" id="PF18620"/>
    </source>
</evidence>
<organism evidence="4 5">
    <name type="scientific">Mongoliitalea lutea</name>
    <dbReference type="NCBI Taxonomy" id="849756"/>
    <lineage>
        <taxon>Bacteria</taxon>
        <taxon>Pseudomonadati</taxon>
        <taxon>Bacteroidota</taxon>
        <taxon>Cytophagia</taxon>
        <taxon>Cytophagales</taxon>
        <taxon>Cyclobacteriaceae</taxon>
        <taxon>Mongoliitalea</taxon>
    </lineage>
</organism>
<feature type="chain" id="PRO_5035169630" description="DUF1735 domain-containing protein" evidence="1">
    <location>
        <begin position="21"/>
        <end position="341"/>
    </location>
</feature>
<keyword evidence="1" id="KW-0732">Signal</keyword>
<dbReference type="Pfam" id="PF08522">
    <property type="entry name" value="BT_3987-like_N"/>
    <property type="match status" value="1"/>
</dbReference>
<evidence type="ECO:0000259" key="2">
    <source>
        <dbReference type="Pfam" id="PF08522"/>
    </source>
</evidence>
<dbReference type="EMBL" id="BMYF01000005">
    <property type="protein sequence ID" value="GHB32075.1"/>
    <property type="molecule type" value="Genomic_DNA"/>
</dbReference>
<dbReference type="AlphaFoldDB" id="A0A8J3CVP7"/>
<dbReference type="RefSeq" id="WP_189579502.1">
    <property type="nucleotide sequence ID" value="NZ_BMYF01000005.1"/>
</dbReference>
<feature type="signal peptide" evidence="1">
    <location>
        <begin position="1"/>
        <end position="20"/>
    </location>
</feature>
<dbReference type="Gene3D" id="2.60.40.1740">
    <property type="entry name" value="hypothetical protein (bacova_03559)"/>
    <property type="match status" value="1"/>
</dbReference>
<name>A0A8J3CVP7_9BACT</name>
<dbReference type="InterPro" id="IPR040580">
    <property type="entry name" value="DUF5627"/>
</dbReference>
<dbReference type="InterPro" id="IPR013728">
    <property type="entry name" value="BT_3987-like_N"/>
</dbReference>
<accession>A0A8J3CVP7</accession>
<evidence type="ECO:0000256" key="1">
    <source>
        <dbReference type="SAM" id="SignalP"/>
    </source>
</evidence>
<dbReference type="PROSITE" id="PS51257">
    <property type="entry name" value="PROKAR_LIPOPROTEIN"/>
    <property type="match status" value="1"/>
</dbReference>
<feature type="domain" description="DUF5627" evidence="3">
    <location>
        <begin position="194"/>
        <end position="330"/>
    </location>
</feature>
<sequence length="341" mass="38741">MKKFIILFIAVIGISSCVNQDWQFPDFDFQSVYFSHQYPVRTITLGEDFFDTTLDNEWRFRVMATTGGVYQNRNNIQLDLEFDPSLAENLLFSQGGREVKVMPSEYFQMPEPVLTIPRGSLIGGIEFELTGAFFNDPDAIHNTYVIPLRIVNAANVDTVLRGLSPLPNPNRHVTGDWEVLPKDFVLYAVKYVNEWHGIYLRRGLDVITGKPGHEDLTGQVVRRERFVEHDELKELNTRSLTSIDFPLTIQSAGGVNQTVNLRLDFNNQGNCTISSITDGITATGSGQFVKRGEKRSWGNQDRDALYLQYELDLPTMRMATTDTLVMRNRGVGLEFFNPVVQ</sequence>
<comment type="caution">
    <text evidence="4">The sequence shown here is derived from an EMBL/GenBank/DDBJ whole genome shotgun (WGS) entry which is preliminary data.</text>
</comment>
<proteinExistence type="predicted"/>
<protein>
    <recommendedName>
        <fullName evidence="6">DUF1735 domain-containing protein</fullName>
    </recommendedName>
</protein>
<reference evidence="4" key="2">
    <citation type="submission" date="2020-09" db="EMBL/GenBank/DDBJ databases">
        <authorList>
            <person name="Sun Q."/>
            <person name="Kim S."/>
        </authorList>
    </citation>
    <scope>NUCLEOTIDE SEQUENCE</scope>
    <source>
        <strain evidence="4">KCTC 23224</strain>
    </source>
</reference>
<feature type="domain" description="BT-3987-like N-terminal" evidence="2">
    <location>
        <begin position="30"/>
        <end position="155"/>
    </location>
</feature>